<evidence type="ECO:0000313" key="9">
    <source>
        <dbReference type="EMBL" id="KAJ8025307.1"/>
    </source>
</evidence>
<sequence length="794" mass="88878">MATMAGNSTEQIEEAHTESDVVFQNLYPALLQSFAIILIGYIASRFKFIPQSQCDGFTSYVSNVALPALLFQKMAMLSFGSIDWLFWTSILLAKGFIFILVFCLTLATSHSGTKNLGRAAILSMFATQTNDFALGYPLFVAIYKNSYPELPEYLYLFGPISLVCLNPFGFLALEIEKNNTITEMNRLTIVWKVFKGMLTNPMVVSVAVGVAVNLIFHQKVPYILDPIIRVLADSYAATALFCLGMSLVGKMQSMSGFACMEPLLLITAKQFMMPLSAVMSVNLLRPGAASNMTDVYSNYGFLYGTIPTTPSVFLYATKYEVLKNVVATSLFLVTLLSGLEMFVTGVMAVLPSMERSDYGTLLANVSFGISCVGIISIVVLLLFFIVRRCFRRFPHKVTINLFVAQMVACLGVMVCFFLNRISLANHICKFILLVGVLAIYMWTTALALGLCLLRIGRSSLLQRFLWCFYLYGWGFPLCLAVILLVVEWLVIQDDVAFVSENYQVVMSTTVLFLNILLTVSSLVIMWKYDHYRGSENIALNTENTGPPSETSDVELVNFSSNTIGERPEEQRNGLREGTNFQKEHEEVQDAADATDQSDRGDPSSKGNHHQLGRHLTLLLFLVGCMCVSFVFNVWKQLSPWNNHPGTFVLLDFIDKLLTFGQGFVALLIFILDKQGILLPAYRLFRRWCHLPETFRRLYKGSVEDEVTLNCQNFLERYSRMCRASIADSTGKFQGADLVNWLQEEGLFEDAGSAERFADALLLGGAIKKAEGDEQIFDNFCYYLFVCSDQLLSVT</sequence>
<dbReference type="GO" id="GO:0004888">
    <property type="term" value="F:transmembrane signaling receptor activity"/>
    <property type="evidence" value="ECO:0007669"/>
    <property type="project" value="InterPro"/>
</dbReference>
<dbReference type="OrthoDB" id="2133778at2759"/>
<evidence type="ECO:0000256" key="1">
    <source>
        <dbReference type="ARBA" id="ARBA00004141"/>
    </source>
</evidence>
<dbReference type="GO" id="GO:0016020">
    <property type="term" value="C:membrane"/>
    <property type="evidence" value="ECO:0007669"/>
    <property type="project" value="UniProtKB-SubCell"/>
</dbReference>
<dbReference type="GO" id="GO:0007166">
    <property type="term" value="P:cell surface receptor signaling pathway"/>
    <property type="evidence" value="ECO:0007669"/>
    <property type="project" value="InterPro"/>
</dbReference>
<dbReference type="PROSITE" id="PS50186">
    <property type="entry name" value="DEP"/>
    <property type="match status" value="1"/>
</dbReference>
<feature type="transmembrane region" description="Helical" evidence="6">
    <location>
        <begin position="296"/>
        <end position="317"/>
    </location>
</feature>
<gene>
    <name evidence="9" type="ORF">HOLleu_35481</name>
</gene>
<feature type="transmembrane region" description="Helical" evidence="6">
    <location>
        <begin position="362"/>
        <end position="385"/>
    </location>
</feature>
<dbReference type="GO" id="GO:0030514">
    <property type="term" value="P:negative regulation of BMP signaling pathway"/>
    <property type="evidence" value="ECO:0007669"/>
    <property type="project" value="TreeGrafter"/>
</dbReference>
<feature type="region of interest" description="Disordered" evidence="5">
    <location>
        <begin position="583"/>
        <end position="607"/>
    </location>
</feature>
<dbReference type="Gene3D" id="1.20.1070.10">
    <property type="entry name" value="Rhodopsin 7-helix transmembrane proteins"/>
    <property type="match status" value="1"/>
</dbReference>
<feature type="transmembrane region" description="Helical" evidence="6">
    <location>
        <begin position="431"/>
        <end position="453"/>
    </location>
</feature>
<keyword evidence="3 6" id="KW-1133">Transmembrane helix</keyword>
<name>A0A9Q1BHS4_HOLLE</name>
<dbReference type="GO" id="GO:0035556">
    <property type="term" value="P:intracellular signal transduction"/>
    <property type="evidence" value="ECO:0007669"/>
    <property type="project" value="InterPro"/>
</dbReference>
<dbReference type="PANTHER" id="PTHR22829">
    <property type="entry name" value="DEP DOMAIN PROTEIN"/>
    <property type="match status" value="1"/>
</dbReference>
<dbReference type="InterPro" id="IPR051832">
    <property type="entry name" value="mTOR-Rac_regulators"/>
</dbReference>
<evidence type="ECO:0000256" key="6">
    <source>
        <dbReference type="SAM" id="Phobius"/>
    </source>
</evidence>
<dbReference type="Pfam" id="PF03547">
    <property type="entry name" value="Mem_trans"/>
    <property type="match status" value="1"/>
</dbReference>
<dbReference type="InterPro" id="IPR000591">
    <property type="entry name" value="DEP_dom"/>
</dbReference>
<feature type="domain" description="G-protein coupled receptors family 2 profile 2" evidence="8">
    <location>
        <begin position="359"/>
        <end position="487"/>
    </location>
</feature>
<feature type="transmembrane region" description="Helical" evidence="6">
    <location>
        <begin position="465"/>
        <end position="490"/>
    </location>
</feature>
<feature type="transmembrane region" description="Helical" evidence="6">
    <location>
        <begin position="263"/>
        <end position="284"/>
    </location>
</feature>
<keyword evidence="2 6" id="KW-0812">Transmembrane</keyword>
<feature type="transmembrane region" description="Helical" evidence="6">
    <location>
        <begin position="646"/>
        <end position="671"/>
    </location>
</feature>
<evidence type="ECO:0000256" key="2">
    <source>
        <dbReference type="ARBA" id="ARBA00022692"/>
    </source>
</evidence>
<feature type="transmembrane region" description="Helical" evidence="6">
    <location>
        <begin position="228"/>
        <end position="251"/>
    </location>
</feature>
<dbReference type="PROSITE" id="PS50261">
    <property type="entry name" value="G_PROTEIN_RECEP_F2_4"/>
    <property type="match status" value="1"/>
</dbReference>
<dbReference type="InterPro" id="IPR036390">
    <property type="entry name" value="WH_DNA-bd_sf"/>
</dbReference>
<dbReference type="InterPro" id="IPR017981">
    <property type="entry name" value="GPCR_2-like_7TM"/>
</dbReference>
<accession>A0A9Q1BHS4</accession>
<evidence type="ECO:0000313" key="10">
    <source>
        <dbReference type="Proteomes" id="UP001152320"/>
    </source>
</evidence>
<feature type="transmembrane region" description="Helical" evidence="6">
    <location>
        <begin position="26"/>
        <end position="44"/>
    </location>
</feature>
<protein>
    <recommendedName>
        <fullName evidence="11">DEP domain-containing protein</fullName>
    </recommendedName>
</protein>
<evidence type="ECO:0000256" key="5">
    <source>
        <dbReference type="SAM" id="MobiDB-lite"/>
    </source>
</evidence>
<evidence type="ECO:0008006" key="11">
    <source>
        <dbReference type="Google" id="ProtNLM"/>
    </source>
</evidence>
<dbReference type="InterPro" id="IPR004776">
    <property type="entry name" value="Mem_transp_PIN-like"/>
</dbReference>
<dbReference type="SUPFAM" id="SSF46785">
    <property type="entry name" value="Winged helix' DNA-binding domain"/>
    <property type="match status" value="1"/>
</dbReference>
<dbReference type="AlphaFoldDB" id="A0A9Q1BHS4"/>
<dbReference type="Proteomes" id="UP001152320">
    <property type="component" value="Chromosome 18"/>
</dbReference>
<proteinExistence type="predicted"/>
<keyword evidence="4 6" id="KW-0472">Membrane</keyword>
<organism evidence="9 10">
    <name type="scientific">Holothuria leucospilota</name>
    <name type="common">Black long sea cucumber</name>
    <name type="synonym">Mertensiothuria leucospilota</name>
    <dbReference type="NCBI Taxonomy" id="206669"/>
    <lineage>
        <taxon>Eukaryota</taxon>
        <taxon>Metazoa</taxon>
        <taxon>Echinodermata</taxon>
        <taxon>Eleutherozoa</taxon>
        <taxon>Echinozoa</taxon>
        <taxon>Holothuroidea</taxon>
        <taxon>Aspidochirotacea</taxon>
        <taxon>Aspidochirotida</taxon>
        <taxon>Holothuriidae</taxon>
        <taxon>Holothuria</taxon>
    </lineage>
</organism>
<evidence type="ECO:0000259" key="8">
    <source>
        <dbReference type="PROSITE" id="PS50261"/>
    </source>
</evidence>
<comment type="subcellular location">
    <subcellularLocation>
        <location evidence="1">Membrane</location>
        <topology evidence="1">Multi-pass membrane protein</topology>
    </subcellularLocation>
</comment>
<feature type="transmembrane region" description="Helical" evidence="6">
    <location>
        <begin position="397"/>
        <end position="419"/>
    </location>
</feature>
<dbReference type="PANTHER" id="PTHR22829:SF5">
    <property type="entry name" value="INTEGRAL MEMBRANE PROTEIN GPR155"/>
    <property type="match status" value="1"/>
</dbReference>
<dbReference type="GO" id="GO:0055085">
    <property type="term" value="P:transmembrane transport"/>
    <property type="evidence" value="ECO:0007669"/>
    <property type="project" value="InterPro"/>
</dbReference>
<evidence type="ECO:0000256" key="4">
    <source>
        <dbReference type="ARBA" id="ARBA00023136"/>
    </source>
</evidence>
<keyword evidence="10" id="KW-1185">Reference proteome</keyword>
<evidence type="ECO:0000259" key="7">
    <source>
        <dbReference type="PROSITE" id="PS50186"/>
    </source>
</evidence>
<feature type="transmembrane region" description="Helical" evidence="6">
    <location>
        <begin position="193"/>
        <end position="216"/>
    </location>
</feature>
<feature type="transmembrane region" description="Helical" evidence="6">
    <location>
        <begin position="615"/>
        <end position="634"/>
    </location>
</feature>
<feature type="transmembrane region" description="Helical" evidence="6">
    <location>
        <begin position="84"/>
        <end position="107"/>
    </location>
</feature>
<feature type="domain" description="DEP" evidence="7">
    <location>
        <begin position="732"/>
        <end position="786"/>
    </location>
</feature>
<dbReference type="EMBL" id="JAIZAY010000018">
    <property type="protein sequence ID" value="KAJ8025307.1"/>
    <property type="molecule type" value="Genomic_DNA"/>
</dbReference>
<feature type="transmembrane region" description="Helical" evidence="6">
    <location>
        <begin position="502"/>
        <end position="526"/>
    </location>
</feature>
<evidence type="ECO:0000256" key="3">
    <source>
        <dbReference type="ARBA" id="ARBA00022989"/>
    </source>
</evidence>
<feature type="transmembrane region" description="Helical" evidence="6">
    <location>
        <begin position="329"/>
        <end position="350"/>
    </location>
</feature>
<feature type="transmembrane region" description="Helical" evidence="6">
    <location>
        <begin position="119"/>
        <end position="142"/>
    </location>
</feature>
<feature type="transmembrane region" description="Helical" evidence="6">
    <location>
        <begin position="154"/>
        <end position="173"/>
    </location>
</feature>
<reference evidence="9" key="1">
    <citation type="submission" date="2021-10" db="EMBL/GenBank/DDBJ databases">
        <title>Tropical sea cucumber genome reveals ecological adaptation and Cuvierian tubules defense mechanism.</title>
        <authorList>
            <person name="Chen T."/>
        </authorList>
    </citation>
    <scope>NUCLEOTIDE SEQUENCE</scope>
    <source>
        <strain evidence="9">Nanhai2018</strain>
        <tissue evidence="9">Muscle</tissue>
    </source>
</reference>
<comment type="caution">
    <text evidence="9">The sequence shown here is derived from an EMBL/GenBank/DDBJ whole genome shotgun (WGS) entry which is preliminary data.</text>
</comment>